<feature type="transmembrane region" description="Helical" evidence="5">
    <location>
        <begin position="306"/>
        <end position="323"/>
    </location>
</feature>
<reference evidence="7 8" key="1">
    <citation type="submission" date="2016-09" db="EMBL/GenBank/DDBJ databases">
        <authorList>
            <person name="Capua I."/>
            <person name="De Benedictis P."/>
            <person name="Joannis T."/>
            <person name="Lombin L.H."/>
            <person name="Cattoli G."/>
        </authorList>
    </citation>
    <scope>NUCLEOTIDE SEQUENCE [LARGE SCALE GENOMIC DNA]</scope>
    <source>
        <strain evidence="7 8">IMI 309357</strain>
    </source>
</reference>
<dbReference type="AlphaFoldDB" id="A0A1G4BRG6"/>
<dbReference type="GO" id="GO:0036149">
    <property type="term" value="P:phosphatidylinositol acyl-chain remodeling"/>
    <property type="evidence" value="ECO:0007669"/>
    <property type="project" value="TreeGrafter"/>
</dbReference>
<evidence type="ECO:0000256" key="1">
    <source>
        <dbReference type="ARBA" id="ARBA00008655"/>
    </source>
</evidence>
<keyword evidence="5" id="KW-0472">Membrane</keyword>
<dbReference type="Proteomes" id="UP000176998">
    <property type="component" value="Unassembled WGS sequence"/>
</dbReference>
<keyword evidence="5" id="KW-0812">Transmembrane</keyword>
<dbReference type="RefSeq" id="XP_022481135.1">
    <property type="nucleotide sequence ID" value="XM_022612518.1"/>
</dbReference>
<dbReference type="STRING" id="1209926.A0A1G4BRG6"/>
<dbReference type="SMART" id="SM00563">
    <property type="entry name" value="PlsC"/>
    <property type="match status" value="1"/>
</dbReference>
<dbReference type="PANTHER" id="PTHR10983:SF16">
    <property type="entry name" value="LYSOCARDIOLIPIN ACYLTRANSFERASE 1"/>
    <property type="match status" value="1"/>
</dbReference>
<dbReference type="GeneID" id="34554028"/>
<evidence type="ECO:0000256" key="4">
    <source>
        <dbReference type="SAM" id="MobiDB-lite"/>
    </source>
</evidence>
<evidence type="ECO:0000256" key="3">
    <source>
        <dbReference type="ARBA" id="ARBA00023315"/>
    </source>
</evidence>
<comment type="caution">
    <text evidence="7">The sequence shown here is derived from an EMBL/GenBank/DDBJ whole genome shotgun (WGS) entry which is preliminary data.</text>
</comment>
<keyword evidence="2 7" id="KW-0808">Transferase</keyword>
<proteinExistence type="inferred from homology"/>
<sequence length="542" mass="61756">MPTQTMTYHKKYQSTRLQSLLRGPDVQLTLPTNIDTTTLDLLLLLRPTALSYKRSSVAPPWVAPVPPTPPRQASPRLCRLTCQVARDVTVSFFNTAQRSSRPPIPPAHLPLKRPALRCYDQTNNPITAIMATDVHKKTDPKGDAKVPAPAPNAGLVRRTSDPHPAGRVKHSLLIQVLRGFSFGLYFAACCLAIITTQIMGVPLYWVNRDMFYSYMALTKQSFGLTITAMTHIWSNTTIRISGDASMNRQIQKTADGRVQFNFPERVVLIANHQIYTDWLYLWWVAYANSPSMHGHIYIILKESLKYIPGVGAGMMFYGFIFMSRKMSTDQPRLAHRLQKLKKQHVGANGNKYLDPMWLLLFPEGTNLSNNGRRKSAAWAKKNDTKDPEHVLLPRSTGTFFCLNELKGSLEYIYDCTVAYEGVPRGKFGDQFFTLTSTYFQGRPPKSVNFHWRRFRIADIPLDDAKVFDTWLRERWYEKDAIMEEYLSTGRFPASQDLKGGFLETEVRLKSWIELAQIFVVIGIAGLIWRMVVNAFTRFASVF</sequence>
<keyword evidence="5" id="KW-1133">Transmembrane helix</keyword>
<feature type="domain" description="Phospholipid/glycerol acyltransferase" evidence="6">
    <location>
        <begin position="266"/>
        <end position="399"/>
    </location>
</feature>
<keyword evidence="3 7" id="KW-0012">Acyltransferase</keyword>
<feature type="region of interest" description="Disordered" evidence="4">
    <location>
        <begin position="137"/>
        <end position="162"/>
    </location>
</feature>
<feature type="transmembrane region" description="Helical" evidence="5">
    <location>
        <begin position="278"/>
        <end position="300"/>
    </location>
</feature>
<dbReference type="GO" id="GO:0016746">
    <property type="term" value="F:acyltransferase activity"/>
    <property type="evidence" value="ECO:0007669"/>
    <property type="project" value="UniProtKB-KW"/>
</dbReference>
<dbReference type="SUPFAM" id="SSF69593">
    <property type="entry name" value="Glycerol-3-phosphate (1)-acyltransferase"/>
    <property type="match status" value="1"/>
</dbReference>
<comment type="similarity">
    <text evidence="1">Belongs to the 1-acyl-sn-glycerol-3-phosphate acyltransferase family.</text>
</comment>
<evidence type="ECO:0000313" key="7">
    <source>
        <dbReference type="EMBL" id="OHF04000.1"/>
    </source>
</evidence>
<dbReference type="GO" id="GO:0005783">
    <property type="term" value="C:endoplasmic reticulum"/>
    <property type="evidence" value="ECO:0007669"/>
    <property type="project" value="TreeGrafter"/>
</dbReference>
<dbReference type="CDD" id="cd07990">
    <property type="entry name" value="LPLAT_LCLAT1-like"/>
    <property type="match status" value="1"/>
</dbReference>
<accession>A0A1G4BRG6</accession>
<feature type="transmembrane region" description="Helical" evidence="5">
    <location>
        <begin position="182"/>
        <end position="205"/>
    </location>
</feature>
<keyword evidence="8" id="KW-1185">Reference proteome</keyword>
<name>A0A1G4BRG6_9PEZI</name>
<dbReference type="OrthoDB" id="189226at2759"/>
<evidence type="ECO:0000259" key="6">
    <source>
        <dbReference type="SMART" id="SM00563"/>
    </source>
</evidence>
<dbReference type="Pfam" id="PF01553">
    <property type="entry name" value="Acyltransferase"/>
    <property type="match status" value="1"/>
</dbReference>
<evidence type="ECO:0000313" key="8">
    <source>
        <dbReference type="Proteomes" id="UP000176998"/>
    </source>
</evidence>
<evidence type="ECO:0000256" key="2">
    <source>
        <dbReference type="ARBA" id="ARBA00022679"/>
    </source>
</evidence>
<dbReference type="EMBL" id="MJBS01000004">
    <property type="protein sequence ID" value="OHF04000.1"/>
    <property type="molecule type" value="Genomic_DNA"/>
</dbReference>
<protein>
    <submittedName>
        <fullName evidence="7">Acyltransferase</fullName>
    </submittedName>
</protein>
<evidence type="ECO:0000256" key="5">
    <source>
        <dbReference type="SAM" id="Phobius"/>
    </source>
</evidence>
<dbReference type="InterPro" id="IPR032098">
    <property type="entry name" value="Acyltransf_C"/>
</dbReference>
<gene>
    <name evidence="7" type="ORF">CORC01_00862</name>
</gene>
<organism evidence="7 8">
    <name type="scientific">Colletotrichum orchidophilum</name>
    <dbReference type="NCBI Taxonomy" id="1209926"/>
    <lineage>
        <taxon>Eukaryota</taxon>
        <taxon>Fungi</taxon>
        <taxon>Dikarya</taxon>
        <taxon>Ascomycota</taxon>
        <taxon>Pezizomycotina</taxon>
        <taxon>Sordariomycetes</taxon>
        <taxon>Hypocreomycetidae</taxon>
        <taxon>Glomerellales</taxon>
        <taxon>Glomerellaceae</taxon>
        <taxon>Colletotrichum</taxon>
    </lineage>
</organism>
<feature type="transmembrane region" description="Helical" evidence="5">
    <location>
        <begin position="511"/>
        <end position="531"/>
    </location>
</feature>
<dbReference type="Pfam" id="PF16076">
    <property type="entry name" value="Acyltransf_C"/>
    <property type="match status" value="1"/>
</dbReference>
<dbReference type="InterPro" id="IPR002123">
    <property type="entry name" value="Plipid/glycerol_acylTrfase"/>
</dbReference>
<dbReference type="PANTHER" id="PTHR10983">
    <property type="entry name" value="1-ACYLGLYCEROL-3-PHOSPHATE ACYLTRANSFERASE-RELATED"/>
    <property type="match status" value="1"/>
</dbReference>